<dbReference type="RefSeq" id="XP_001841037.2">
    <property type="nucleotide sequence ID" value="XM_001840985.2"/>
</dbReference>
<evidence type="ECO:0000313" key="4">
    <source>
        <dbReference type="Proteomes" id="UP000001861"/>
    </source>
</evidence>
<gene>
    <name evidence="3" type="ORF">CC1G_04881</name>
</gene>
<keyword evidence="4" id="KW-1185">Reference proteome</keyword>
<dbReference type="EMBL" id="AACS02000002">
    <property type="protein sequence ID" value="EAU80771.2"/>
    <property type="molecule type" value="Genomic_DNA"/>
</dbReference>
<name>A8PFX2_COPC7</name>
<dbReference type="InParanoid" id="A8PFX2"/>
<dbReference type="GeneID" id="6017696"/>
<dbReference type="OMA" id="CELRTTQ"/>
<proteinExistence type="predicted"/>
<dbReference type="AlphaFoldDB" id="A8PFX2"/>
<evidence type="ECO:0000256" key="1">
    <source>
        <dbReference type="SAM" id="MobiDB-lite"/>
    </source>
</evidence>
<reference evidence="3 4" key="1">
    <citation type="journal article" date="2010" name="Proc. Natl. Acad. Sci. U.S.A.">
        <title>Insights into evolution of multicellular fungi from the assembled chromosomes of the mushroom Coprinopsis cinerea (Coprinus cinereus).</title>
        <authorList>
            <person name="Stajich J.E."/>
            <person name="Wilke S.K."/>
            <person name="Ahren D."/>
            <person name="Au C.H."/>
            <person name="Birren B.W."/>
            <person name="Borodovsky M."/>
            <person name="Burns C."/>
            <person name="Canback B."/>
            <person name="Casselton L.A."/>
            <person name="Cheng C.K."/>
            <person name="Deng J."/>
            <person name="Dietrich F.S."/>
            <person name="Fargo D.C."/>
            <person name="Farman M.L."/>
            <person name="Gathman A.C."/>
            <person name="Goldberg J."/>
            <person name="Guigo R."/>
            <person name="Hoegger P.J."/>
            <person name="Hooker J.B."/>
            <person name="Huggins A."/>
            <person name="James T.Y."/>
            <person name="Kamada T."/>
            <person name="Kilaru S."/>
            <person name="Kodira C."/>
            <person name="Kues U."/>
            <person name="Kupfer D."/>
            <person name="Kwan H.S."/>
            <person name="Lomsadze A."/>
            <person name="Li W."/>
            <person name="Lilly W.W."/>
            <person name="Ma L.J."/>
            <person name="Mackey A.J."/>
            <person name="Manning G."/>
            <person name="Martin F."/>
            <person name="Muraguchi H."/>
            <person name="Natvig D.O."/>
            <person name="Palmerini H."/>
            <person name="Ramesh M.A."/>
            <person name="Rehmeyer C.J."/>
            <person name="Roe B.A."/>
            <person name="Shenoy N."/>
            <person name="Stanke M."/>
            <person name="Ter-Hovhannisyan V."/>
            <person name="Tunlid A."/>
            <person name="Velagapudi R."/>
            <person name="Vision T.J."/>
            <person name="Zeng Q."/>
            <person name="Zolan M.E."/>
            <person name="Pukkila P.J."/>
        </authorList>
    </citation>
    <scope>NUCLEOTIDE SEQUENCE [LARGE SCALE GENOMIC DNA]</scope>
    <source>
        <strain evidence="4">Okayama-7 / 130 / ATCC MYA-4618 / FGSC 9003</strain>
    </source>
</reference>
<dbReference type="HOGENOM" id="CLU_084280_4_1_1"/>
<dbReference type="Proteomes" id="UP000001861">
    <property type="component" value="Unassembled WGS sequence"/>
</dbReference>
<sequence>MQLTLTGNRAWNSDFCAPDGRLLYRVRMSNRKASLFKATSSGQLANLAEIEFHAVRPTKITVPGKGVTNSTVFFRKGRLGWKGRDRIFTGPSGLEYRWKLHKKFSELYTNDIAKAFVARYHPRTSHFLQASTPAYLEVSEGGLEMLDLIIITFVYIEKIREEKGAREGGEEAGDFGDGGGGGGGGGT</sequence>
<organism evidence="3 4">
    <name type="scientific">Coprinopsis cinerea (strain Okayama-7 / 130 / ATCC MYA-4618 / FGSC 9003)</name>
    <name type="common">Inky cap fungus</name>
    <name type="synonym">Hormographiella aspergillata</name>
    <dbReference type="NCBI Taxonomy" id="240176"/>
    <lineage>
        <taxon>Eukaryota</taxon>
        <taxon>Fungi</taxon>
        <taxon>Dikarya</taxon>
        <taxon>Basidiomycota</taxon>
        <taxon>Agaricomycotina</taxon>
        <taxon>Agaricomycetes</taxon>
        <taxon>Agaricomycetidae</taxon>
        <taxon>Agaricales</taxon>
        <taxon>Agaricineae</taxon>
        <taxon>Psathyrellaceae</taxon>
        <taxon>Coprinopsis</taxon>
    </lineage>
</organism>
<accession>A8PFX2</accession>
<comment type="caution">
    <text evidence="3">The sequence shown here is derived from an EMBL/GenBank/DDBJ whole genome shotgun (WGS) entry which is preliminary data.</text>
</comment>
<evidence type="ECO:0000259" key="2">
    <source>
        <dbReference type="Pfam" id="PF20236"/>
    </source>
</evidence>
<dbReference type="VEuPathDB" id="FungiDB:CC1G_04881"/>
<dbReference type="OrthoDB" id="3360976at2759"/>
<evidence type="ECO:0000313" key="3">
    <source>
        <dbReference type="EMBL" id="EAU80771.2"/>
    </source>
</evidence>
<dbReference type="Pfam" id="PF20236">
    <property type="entry name" value="DUF6593"/>
    <property type="match status" value="1"/>
</dbReference>
<feature type="region of interest" description="Disordered" evidence="1">
    <location>
        <begin position="166"/>
        <end position="187"/>
    </location>
</feature>
<feature type="domain" description="DUF6593" evidence="2">
    <location>
        <begin position="11"/>
        <end position="161"/>
    </location>
</feature>
<protein>
    <recommendedName>
        <fullName evidence="2">DUF6593 domain-containing protein</fullName>
    </recommendedName>
</protein>
<dbReference type="KEGG" id="cci:CC1G_04881"/>
<dbReference type="eggNOG" id="ENOG502SU8B">
    <property type="taxonomic scope" value="Eukaryota"/>
</dbReference>
<feature type="compositionally biased region" description="Gly residues" evidence="1">
    <location>
        <begin position="175"/>
        <end position="187"/>
    </location>
</feature>
<dbReference type="InterPro" id="IPR046528">
    <property type="entry name" value="DUF6593"/>
</dbReference>